<dbReference type="CDD" id="cd01949">
    <property type="entry name" value="GGDEF"/>
    <property type="match status" value="1"/>
</dbReference>
<evidence type="ECO:0000256" key="4">
    <source>
        <dbReference type="SAM" id="Phobius"/>
    </source>
</evidence>
<feature type="transmembrane region" description="Helical" evidence="4">
    <location>
        <begin position="317"/>
        <end position="339"/>
    </location>
</feature>
<evidence type="ECO:0000259" key="5">
    <source>
        <dbReference type="PROSITE" id="PS50887"/>
    </source>
</evidence>
<dbReference type="PANTHER" id="PTHR45138:SF9">
    <property type="entry name" value="DIGUANYLATE CYCLASE DGCM-RELATED"/>
    <property type="match status" value="1"/>
</dbReference>
<accession>A0A934JQA7</accession>
<dbReference type="InterPro" id="IPR029787">
    <property type="entry name" value="Nucleotide_cyclase"/>
</dbReference>
<keyword evidence="4" id="KW-0472">Membrane</keyword>
<evidence type="ECO:0000313" key="7">
    <source>
        <dbReference type="Proteomes" id="UP000628710"/>
    </source>
</evidence>
<dbReference type="FunFam" id="3.30.70.270:FF:000001">
    <property type="entry name" value="Diguanylate cyclase domain protein"/>
    <property type="match status" value="1"/>
</dbReference>
<evidence type="ECO:0000256" key="1">
    <source>
        <dbReference type="ARBA" id="ARBA00001946"/>
    </source>
</evidence>
<comment type="cofactor">
    <cofactor evidence="1">
        <name>Mg(2+)</name>
        <dbReference type="ChEBI" id="CHEBI:18420"/>
    </cofactor>
</comment>
<protein>
    <recommendedName>
        <fullName evidence="2">diguanylate cyclase</fullName>
        <ecNumber evidence="2">2.7.7.65</ecNumber>
    </recommendedName>
</protein>
<dbReference type="RefSeq" id="WP_199469128.1">
    <property type="nucleotide sequence ID" value="NZ_JAEMNX010000017.1"/>
</dbReference>
<comment type="caution">
    <text evidence="6">The sequence shown here is derived from an EMBL/GenBank/DDBJ whole genome shotgun (WGS) entry which is preliminary data.</text>
</comment>
<dbReference type="InterPro" id="IPR050469">
    <property type="entry name" value="Diguanylate_Cyclase"/>
</dbReference>
<dbReference type="PROSITE" id="PS50887">
    <property type="entry name" value="GGDEF"/>
    <property type="match status" value="1"/>
</dbReference>
<dbReference type="NCBIfam" id="TIGR00254">
    <property type="entry name" value="GGDEF"/>
    <property type="match status" value="1"/>
</dbReference>
<dbReference type="EMBL" id="JAEMNX010000017">
    <property type="protein sequence ID" value="MBJ7538723.1"/>
    <property type="molecule type" value="Genomic_DNA"/>
</dbReference>
<reference evidence="6" key="1">
    <citation type="submission" date="2020-12" db="EMBL/GenBank/DDBJ databases">
        <title>Marinomonas arctica sp. nov., a psychrotolerant bacterium isolated from the Arctic.</title>
        <authorList>
            <person name="Zhang Y."/>
        </authorList>
    </citation>
    <scope>NUCLEOTIDE SEQUENCE</scope>
    <source>
        <strain evidence="6">C1424</strain>
    </source>
</reference>
<feature type="domain" description="GGDEF" evidence="5">
    <location>
        <begin position="418"/>
        <end position="555"/>
    </location>
</feature>
<feature type="transmembrane region" description="Helical" evidence="4">
    <location>
        <begin position="29"/>
        <end position="47"/>
    </location>
</feature>
<evidence type="ECO:0000256" key="3">
    <source>
        <dbReference type="ARBA" id="ARBA00034247"/>
    </source>
</evidence>
<evidence type="ECO:0000313" key="6">
    <source>
        <dbReference type="EMBL" id="MBJ7538723.1"/>
    </source>
</evidence>
<dbReference type="EC" id="2.7.7.65" evidence="2"/>
<dbReference type="Pfam" id="PF00990">
    <property type="entry name" value="GGDEF"/>
    <property type="match status" value="1"/>
</dbReference>
<name>A0A934JQA7_9GAMM</name>
<organism evidence="6 7">
    <name type="scientific">Marinomonas transparens</name>
    <dbReference type="NCBI Taxonomy" id="2795388"/>
    <lineage>
        <taxon>Bacteria</taxon>
        <taxon>Pseudomonadati</taxon>
        <taxon>Pseudomonadota</taxon>
        <taxon>Gammaproteobacteria</taxon>
        <taxon>Oceanospirillales</taxon>
        <taxon>Oceanospirillaceae</taxon>
        <taxon>Marinomonas</taxon>
    </lineage>
</organism>
<dbReference type="SMART" id="SM00267">
    <property type="entry name" value="GGDEF"/>
    <property type="match status" value="1"/>
</dbReference>
<gene>
    <name evidence="6" type="ORF">I8J31_13640</name>
</gene>
<dbReference type="InterPro" id="IPR000160">
    <property type="entry name" value="GGDEF_dom"/>
</dbReference>
<dbReference type="Proteomes" id="UP000628710">
    <property type="component" value="Unassembled WGS sequence"/>
</dbReference>
<keyword evidence="4" id="KW-1133">Transmembrane helix</keyword>
<dbReference type="Gene3D" id="3.30.70.270">
    <property type="match status" value="1"/>
</dbReference>
<evidence type="ECO:0000256" key="2">
    <source>
        <dbReference type="ARBA" id="ARBA00012528"/>
    </source>
</evidence>
<comment type="catalytic activity">
    <reaction evidence="3">
        <text>2 GTP = 3',3'-c-di-GMP + 2 diphosphate</text>
        <dbReference type="Rhea" id="RHEA:24898"/>
        <dbReference type="ChEBI" id="CHEBI:33019"/>
        <dbReference type="ChEBI" id="CHEBI:37565"/>
        <dbReference type="ChEBI" id="CHEBI:58805"/>
        <dbReference type="EC" id="2.7.7.65"/>
    </reaction>
</comment>
<proteinExistence type="predicted"/>
<dbReference type="InterPro" id="IPR043128">
    <property type="entry name" value="Rev_trsase/Diguanyl_cyclase"/>
</dbReference>
<dbReference type="AlphaFoldDB" id="A0A934JQA7"/>
<keyword evidence="4" id="KW-0812">Transmembrane</keyword>
<dbReference type="GO" id="GO:0052621">
    <property type="term" value="F:diguanylate cyclase activity"/>
    <property type="evidence" value="ECO:0007669"/>
    <property type="project" value="UniProtKB-EC"/>
</dbReference>
<dbReference type="PANTHER" id="PTHR45138">
    <property type="entry name" value="REGULATORY COMPONENTS OF SENSORY TRANSDUCTION SYSTEM"/>
    <property type="match status" value="1"/>
</dbReference>
<sequence length="559" mass="63107">MTNSSQAQPNQTATRLKKSYWGLSLGKQFALLLLIVILLFVTVGFVLQNRLEQTQSILQDLTLTSLPAMVKANQTAVMSNELLASLKRFSSAMTPPEMRIAKFEIEKKLNKIQEKINKTKSSQTQIHQWALIQKEVTELTHLIEEKFTLAAHIKKKLDKLWALQASAKQLNELKQNLTHTDVILQTQWQLTFLQTTTLAYVTANIRQLSELQEIRLTTQQSLDKLESIIGKLPSDLQSQIPPLNASLENTLIGPQGLIEQQAQYLRIVGRSRGREYFIHNMINDYSNIAGRISLNENDTLNEKAAALTNDMKAQKEWFIGAFFLLAAMISAILAIYIHMIKRLKLLTQKIHTMTENQPKHEANENEIDELFEAFDQFSETINSQTASLKTLSLTDSLTNISNRRAFDQQLQLEITSNQALSILLIDVDFFKQYNDTYGHLCGDEALQKIALILSGSAPDPTTLIARYGGEEFTILLPNTTKQKAQAIALKIMNNMQVENIEHSSSEVSDMLTVSIGIVTRQQSTITNSDTLMKQADIALYHSKEQGRAQITHIDDIKKP</sequence>
<keyword evidence="7" id="KW-1185">Reference proteome</keyword>
<dbReference type="SUPFAM" id="SSF55073">
    <property type="entry name" value="Nucleotide cyclase"/>
    <property type="match status" value="1"/>
</dbReference>